<comment type="catalytic activity">
    <reaction evidence="8">
        <text>N-methylethanolamine phosphate + S-adenosyl-L-methionine = N,N-dimethylethanolamine phosphate + S-adenosyl-L-homocysteine + H(+)</text>
        <dbReference type="Rhea" id="RHEA:25321"/>
        <dbReference type="ChEBI" id="CHEBI:15378"/>
        <dbReference type="ChEBI" id="CHEBI:57781"/>
        <dbReference type="ChEBI" id="CHEBI:57856"/>
        <dbReference type="ChEBI" id="CHEBI:58641"/>
        <dbReference type="ChEBI" id="CHEBI:59789"/>
        <dbReference type="EC" id="2.1.1.103"/>
    </reaction>
    <physiologicalReaction direction="left-to-right" evidence="8">
        <dbReference type="Rhea" id="RHEA:25322"/>
    </physiologicalReaction>
</comment>
<keyword evidence="3" id="KW-0489">Methyltransferase</keyword>
<dbReference type="GO" id="GO:0000234">
    <property type="term" value="F:phosphoethanolamine N-methyltransferase activity"/>
    <property type="evidence" value="ECO:0007669"/>
    <property type="project" value="UniProtKB-EC"/>
</dbReference>
<evidence type="ECO:0000256" key="8">
    <source>
        <dbReference type="ARBA" id="ARBA00047841"/>
    </source>
</evidence>
<keyword evidence="4" id="KW-0808">Transferase</keyword>
<dbReference type="EC" id="2.1.1.103" evidence="5"/>
<keyword evidence="11" id="KW-1185">Reference proteome</keyword>
<dbReference type="CDD" id="cd02440">
    <property type="entry name" value="AdoMet_MTases"/>
    <property type="match status" value="1"/>
</dbReference>
<dbReference type="AlphaFoldDB" id="A0A6A6E8X9"/>
<gene>
    <name evidence="10" type="ORF">K469DRAFT_724911</name>
</gene>
<accession>A0A6A6E8X9</accession>
<proteinExistence type="predicted"/>
<evidence type="ECO:0000259" key="9">
    <source>
        <dbReference type="Pfam" id="PF13649"/>
    </source>
</evidence>
<organism evidence="10 11">
    <name type="scientific">Zopfia rhizophila CBS 207.26</name>
    <dbReference type="NCBI Taxonomy" id="1314779"/>
    <lineage>
        <taxon>Eukaryota</taxon>
        <taxon>Fungi</taxon>
        <taxon>Dikarya</taxon>
        <taxon>Ascomycota</taxon>
        <taxon>Pezizomycotina</taxon>
        <taxon>Dothideomycetes</taxon>
        <taxon>Dothideomycetes incertae sedis</taxon>
        <taxon>Zopfiaceae</taxon>
        <taxon>Zopfia</taxon>
    </lineage>
</organism>
<evidence type="ECO:0000256" key="2">
    <source>
        <dbReference type="ARBA" id="ARBA00005189"/>
    </source>
</evidence>
<dbReference type="OrthoDB" id="540004at2759"/>
<dbReference type="InterPro" id="IPR041698">
    <property type="entry name" value="Methyltransf_25"/>
</dbReference>
<dbReference type="InterPro" id="IPR029063">
    <property type="entry name" value="SAM-dependent_MTases_sf"/>
</dbReference>
<comment type="pathway">
    <text evidence="2">Lipid metabolism.</text>
</comment>
<evidence type="ECO:0000256" key="7">
    <source>
        <dbReference type="ARBA" id="ARBA00047622"/>
    </source>
</evidence>
<comment type="pathway">
    <text evidence="1">Phospholipid metabolism; phosphatidylcholine biosynthesis.</text>
</comment>
<dbReference type="EMBL" id="ML994624">
    <property type="protein sequence ID" value="KAF2188437.1"/>
    <property type="molecule type" value="Genomic_DNA"/>
</dbReference>
<evidence type="ECO:0000256" key="1">
    <source>
        <dbReference type="ARBA" id="ARBA00004969"/>
    </source>
</evidence>
<dbReference type="PANTHER" id="PTHR44307:SF2">
    <property type="entry name" value="PHOSPHOETHANOLAMINE METHYLTRANSFERASE ISOFORM X1"/>
    <property type="match status" value="1"/>
</dbReference>
<feature type="domain" description="Methyltransferase" evidence="9">
    <location>
        <begin position="26"/>
        <end position="116"/>
    </location>
</feature>
<evidence type="ECO:0000313" key="11">
    <source>
        <dbReference type="Proteomes" id="UP000800200"/>
    </source>
</evidence>
<reference evidence="10" key="1">
    <citation type="journal article" date="2020" name="Stud. Mycol.">
        <title>101 Dothideomycetes genomes: a test case for predicting lifestyles and emergence of pathogens.</title>
        <authorList>
            <person name="Haridas S."/>
            <person name="Albert R."/>
            <person name="Binder M."/>
            <person name="Bloem J."/>
            <person name="Labutti K."/>
            <person name="Salamov A."/>
            <person name="Andreopoulos B."/>
            <person name="Baker S."/>
            <person name="Barry K."/>
            <person name="Bills G."/>
            <person name="Bluhm B."/>
            <person name="Cannon C."/>
            <person name="Castanera R."/>
            <person name="Culley D."/>
            <person name="Daum C."/>
            <person name="Ezra D."/>
            <person name="Gonzalez J."/>
            <person name="Henrissat B."/>
            <person name="Kuo A."/>
            <person name="Liang C."/>
            <person name="Lipzen A."/>
            <person name="Lutzoni F."/>
            <person name="Magnuson J."/>
            <person name="Mondo S."/>
            <person name="Nolan M."/>
            <person name="Ohm R."/>
            <person name="Pangilinan J."/>
            <person name="Park H.-J."/>
            <person name="Ramirez L."/>
            <person name="Alfaro M."/>
            <person name="Sun H."/>
            <person name="Tritt A."/>
            <person name="Yoshinaga Y."/>
            <person name="Zwiers L.-H."/>
            <person name="Turgeon B."/>
            <person name="Goodwin S."/>
            <person name="Spatafora J."/>
            <person name="Crous P."/>
            <person name="Grigoriev I."/>
        </authorList>
    </citation>
    <scope>NUCLEOTIDE SEQUENCE</scope>
    <source>
        <strain evidence="10">CBS 207.26</strain>
    </source>
</reference>
<dbReference type="GO" id="GO:0032259">
    <property type="term" value="P:methylation"/>
    <property type="evidence" value="ECO:0007669"/>
    <property type="project" value="UniProtKB-KW"/>
</dbReference>
<dbReference type="SUPFAM" id="SSF53335">
    <property type="entry name" value="S-adenosyl-L-methionine-dependent methyltransferases"/>
    <property type="match status" value="1"/>
</dbReference>
<sequence length="162" mass="17622">MVLNPAADFYDHLGMNLELLPLEASVLDVGSGTSKPTWSIVVASGRKLHGTDFFPVMIDLSKKQVPGGTFGLVNMIDFAPKEGPFDAAFAVFSLFHFSREEMSIPAEKFNTWVAPGAYIFIGTMVAEDFQPNQINSTGTGSRIGNLLYSKEGWAELLEKSGL</sequence>
<evidence type="ECO:0000256" key="5">
    <source>
        <dbReference type="ARBA" id="ARBA00035674"/>
    </source>
</evidence>
<comment type="catalytic activity">
    <reaction evidence="7">
        <text>phosphoethanolamine + S-adenosyl-L-methionine = N-methylethanolamine phosphate + S-adenosyl-L-homocysteine + H(+)</text>
        <dbReference type="Rhea" id="RHEA:20365"/>
        <dbReference type="ChEBI" id="CHEBI:15378"/>
        <dbReference type="ChEBI" id="CHEBI:57781"/>
        <dbReference type="ChEBI" id="CHEBI:57856"/>
        <dbReference type="ChEBI" id="CHEBI:58190"/>
        <dbReference type="ChEBI" id="CHEBI:59789"/>
        <dbReference type="EC" id="2.1.1.103"/>
    </reaction>
    <physiologicalReaction direction="left-to-right" evidence="7">
        <dbReference type="Rhea" id="RHEA:20366"/>
    </physiologicalReaction>
</comment>
<name>A0A6A6E8X9_9PEZI</name>
<dbReference type="PANTHER" id="PTHR44307">
    <property type="entry name" value="PHOSPHOETHANOLAMINE METHYLTRANSFERASE"/>
    <property type="match status" value="1"/>
</dbReference>
<evidence type="ECO:0000313" key="10">
    <source>
        <dbReference type="EMBL" id="KAF2188437.1"/>
    </source>
</evidence>
<dbReference type="Pfam" id="PF13649">
    <property type="entry name" value="Methyltransf_25"/>
    <property type="match status" value="1"/>
</dbReference>
<protein>
    <recommendedName>
        <fullName evidence="5">phosphoethanolamine N-methyltransferase</fullName>
        <ecNumber evidence="5">2.1.1.103</ecNumber>
    </recommendedName>
</protein>
<dbReference type="Gene3D" id="3.40.50.150">
    <property type="entry name" value="Vaccinia Virus protein VP39"/>
    <property type="match status" value="1"/>
</dbReference>
<evidence type="ECO:0000256" key="3">
    <source>
        <dbReference type="ARBA" id="ARBA00022603"/>
    </source>
</evidence>
<comment type="catalytic activity">
    <reaction evidence="6">
        <text>N,N-dimethylethanolamine phosphate + S-adenosyl-L-methionine = phosphocholine + S-adenosyl-L-homocysteine + H(+)</text>
        <dbReference type="Rhea" id="RHEA:25325"/>
        <dbReference type="ChEBI" id="CHEBI:15378"/>
        <dbReference type="ChEBI" id="CHEBI:57856"/>
        <dbReference type="ChEBI" id="CHEBI:58641"/>
        <dbReference type="ChEBI" id="CHEBI:59789"/>
        <dbReference type="ChEBI" id="CHEBI:295975"/>
        <dbReference type="EC" id="2.1.1.103"/>
    </reaction>
    <physiologicalReaction direction="left-to-right" evidence="6">
        <dbReference type="Rhea" id="RHEA:25326"/>
    </physiologicalReaction>
</comment>
<evidence type="ECO:0000256" key="4">
    <source>
        <dbReference type="ARBA" id="ARBA00022679"/>
    </source>
</evidence>
<dbReference type="Proteomes" id="UP000800200">
    <property type="component" value="Unassembled WGS sequence"/>
</dbReference>
<evidence type="ECO:0000256" key="6">
    <source>
        <dbReference type="ARBA" id="ARBA00047619"/>
    </source>
</evidence>